<sequence>MQEKVPNNKPSSTTIAAPISGGHSAPASPIMNPSHMTQGQILQLQRTAGNRALQGIVIQRAGGGASSGTPTPPAQTPEQLRRAELAAYRDAQSPGIAQAALDDTRQKVKGQLGLFLSKDSQAASIRTSLDAKATEAVKSNMDATSSVSDQARTDAKKYAKDYAKAGVDQSLLKYAGDLTDTELPDSKKADFEAVTKQGFDTVAPKTSKALDEQKTNALAAANKKAKELTSSLLSASVTKSKRTVSNKVKSAGSNFLDATIDVGDAGKSAVTDRSTMDTNGTLSAGLNTDEIYQNALANPLKTAVLSKLGVGRGEFRRSKELNTFRQELKDAAREKANADIDVAVTSSTPLAKEYKSMMAKTKAFKLAKGSVDNVMADKAVEIIEATVPKDTTKVKLGEAGKSAAYDIVKGNSSTTEKIKAASIAGAMREANKLLLENQPKAVLKARDLVKKTPPAQNPQMSGLKDDVKTKVTSDGIATKAIQSVEADNLNSGFAKLGKIVDLAAPSAGDSASLAVELKIPVPSAPGLYFLFAFGGEAERDEDEISCNTQLTFGAGFQTFGLDANFRLGVYLDASGKTTTSVMNLMSYGLYRQMRSSPIVPKSAPDFFYGQGGRSGSSKLEEAEKWAMMIEEQDMTGDNSVDIGVLVQLGMEANAGVAEFSAELAYKYLSRYNKKLVDAKSQGHTSLEDRAKRIGKGEIRHIVEGATEVAVTLGSTKVAFGLEGAMTFSSGRLRELNIGLSANVPAQFGEETSQFAEIAGKIVTASVGSLKNLVALIQAKYKSSHGGPPMDGTRAAGSVVDSGSDALFMGSHFDSIGASLSEKITGDETVNDTIRSWLPGQDSSASDIEQVGKIGLSNSLQLAIEFEKSWDAAGTAGDWEIALSASQVKSLSIDAGIAVVEVEKSKRLGKIGFNQDGLTGGIAGLEK</sequence>
<reference evidence="2 3" key="1">
    <citation type="submission" date="2020-08" db="EMBL/GenBank/DDBJ databases">
        <title>Genomic Encyclopedia of Type Strains, Phase III (KMG-III): the genomes of soil and plant-associated and newly described type strains.</title>
        <authorList>
            <person name="Whitman W."/>
        </authorList>
    </citation>
    <scope>NUCLEOTIDE SEQUENCE [LARGE SCALE GENOMIC DNA]</scope>
    <source>
        <strain evidence="2 3">CECT 8234</strain>
    </source>
</reference>
<evidence type="ECO:0000256" key="1">
    <source>
        <dbReference type="SAM" id="MobiDB-lite"/>
    </source>
</evidence>
<feature type="region of interest" description="Disordered" evidence="1">
    <location>
        <begin position="1"/>
        <end position="22"/>
    </location>
</feature>
<comment type="caution">
    <text evidence="2">The sequence shown here is derived from an EMBL/GenBank/DDBJ whole genome shotgun (WGS) entry which is preliminary data.</text>
</comment>
<accession>A0A7W5C9B6</accession>
<protein>
    <submittedName>
        <fullName evidence="2">Uncharacterized protein</fullName>
    </submittedName>
</protein>
<dbReference type="RefSeq" id="WP_183565256.1">
    <property type="nucleotide sequence ID" value="NZ_CBCSLB010000007.1"/>
</dbReference>
<name>A0A7W5C9B6_9BACL</name>
<keyword evidence="3" id="KW-1185">Reference proteome</keyword>
<proteinExistence type="predicted"/>
<gene>
    <name evidence="2" type="ORF">FHS16_003590</name>
</gene>
<evidence type="ECO:0000313" key="2">
    <source>
        <dbReference type="EMBL" id="MBB3153528.1"/>
    </source>
</evidence>
<dbReference type="EMBL" id="JACHXW010000010">
    <property type="protein sequence ID" value="MBB3153528.1"/>
    <property type="molecule type" value="Genomic_DNA"/>
</dbReference>
<evidence type="ECO:0000313" key="3">
    <source>
        <dbReference type="Proteomes" id="UP000518605"/>
    </source>
</evidence>
<dbReference type="Proteomes" id="UP000518605">
    <property type="component" value="Unassembled WGS sequence"/>
</dbReference>
<dbReference type="AlphaFoldDB" id="A0A7W5C9B6"/>
<organism evidence="2 3">
    <name type="scientific">Paenibacillus endophyticus</name>
    <dbReference type="NCBI Taxonomy" id="1294268"/>
    <lineage>
        <taxon>Bacteria</taxon>
        <taxon>Bacillati</taxon>
        <taxon>Bacillota</taxon>
        <taxon>Bacilli</taxon>
        <taxon>Bacillales</taxon>
        <taxon>Paenibacillaceae</taxon>
        <taxon>Paenibacillus</taxon>
    </lineage>
</organism>